<name>S8AX47_DACHA</name>
<dbReference type="Proteomes" id="UP000015100">
    <property type="component" value="Unassembled WGS sequence"/>
</dbReference>
<dbReference type="PANTHER" id="PTHR46082:SF11">
    <property type="entry name" value="AAA+ ATPASE DOMAIN-CONTAINING PROTEIN-RELATED"/>
    <property type="match status" value="1"/>
</dbReference>
<dbReference type="HOGENOM" id="CLU_322614_0_0_1"/>
<dbReference type="GO" id="GO:0009116">
    <property type="term" value="P:nucleoside metabolic process"/>
    <property type="evidence" value="ECO:0007669"/>
    <property type="project" value="InterPro"/>
</dbReference>
<dbReference type="Gene3D" id="3.40.50.1580">
    <property type="entry name" value="Nucleoside phosphorylase domain"/>
    <property type="match status" value="1"/>
</dbReference>
<sequence length="972" mass="110272">MKLSVDGGERWELLLTAQQLFRSPLSCYNVVQRRGQSRLEQDRLRNHIDFFQIDVKMLLLNIQQDLDLPNALFENCCGAVDGLLGSFDELLSDGIFTSHGSNGISSIHTQNTDIKLAQTTTLSQTKEIQTGRFFRWPESFVPSFSLPFTSDPQSEHSKIPITSSTKKPQDGRFAKLRFLNNVLIESEGNNRNLDKNSFIRDLIDEDFIKMLLSIATFNQAMKKIFAEKSESFQPNPATKWDSQEDKDKTTNEPDYFARELMQSLHSTLTNSVGRCAPGHRARFNLPITNDSKLQDSTMEIKIYFSLCTTRFDHWHGTMCCIQSGDDHAPKRKREVRNFCDTLHRSQGHGFPLRLLSNGLHIWDLSNPREKSRDGNSYPSISLRSLLDDGYFRHSSKEHGSKISLKEKRALAVVLAHNMLQLCGGPWVPESWNADNIFFLFNPMTQKLVNIRKPFINARLDKKDSPVFELDDRIHRYPLILDFARLLLEIQYGETIQPTEADYHAMTKEETSDTPFFMINRVFEEISDDIFQDYRAAIEACLECEKFLPSEDISFEDLEFRCLIYKNVVMPLENELHKGFKLKITEIITDQTMKGDQPQHSSTIHIHRYLDTGTIEEDTSIHSEVMGMSHIKEYKYQEFIAANLDRQETIEETKIYSRSTTSQVSSRVYSSESYSVAIICPMGVELVPILAILDLEHQPLSLLGRRNKYTLGQIGSHNVVVTVMPEIGNNAAAAVVTQLQNDFKALRFGLLVGIGGGVPDLDKHDIRLGDVVVSKPTLAFGGVVQFDRGKVNTDNHFERTGSLNKPPPVLMASLEDLIARHKLHGNKLTESLLEMVQKYPRLAEEQYVYQGEENDILFQHSYSHQSGNTCLGCAKDMVVPRLQRESKSPKIHYGTIGSSNIVVKDAETRERLKKELGIICVDMEAAGLINEFPCLVIRGICDYADSHKAKRWQPYAAATAAAFAKELLAVVPG</sequence>
<feature type="domain" description="Nucleoside phosphorylase" evidence="1">
    <location>
        <begin position="675"/>
        <end position="967"/>
    </location>
</feature>
<dbReference type="AlphaFoldDB" id="S8AX47"/>
<organism evidence="3 4">
    <name type="scientific">Dactylellina haptotyla (strain CBS 200.50)</name>
    <name type="common">Nematode-trapping fungus</name>
    <name type="synonym">Monacrosporium haptotylum</name>
    <dbReference type="NCBI Taxonomy" id="1284197"/>
    <lineage>
        <taxon>Eukaryota</taxon>
        <taxon>Fungi</taxon>
        <taxon>Dikarya</taxon>
        <taxon>Ascomycota</taxon>
        <taxon>Pezizomycotina</taxon>
        <taxon>Orbiliomycetes</taxon>
        <taxon>Orbiliales</taxon>
        <taxon>Orbiliaceae</taxon>
        <taxon>Dactylellina</taxon>
    </lineage>
</organism>
<evidence type="ECO:0000259" key="1">
    <source>
        <dbReference type="Pfam" id="PF01048"/>
    </source>
</evidence>
<proteinExistence type="predicted"/>
<keyword evidence="4" id="KW-1185">Reference proteome</keyword>
<comment type="caution">
    <text evidence="3">The sequence shown here is derived from an EMBL/GenBank/DDBJ whole genome shotgun (WGS) entry which is preliminary data.</text>
</comment>
<dbReference type="eggNOG" id="ENOG502QQ8X">
    <property type="taxonomic scope" value="Eukaryota"/>
</dbReference>
<accession>S8AX47</accession>
<dbReference type="InterPro" id="IPR000845">
    <property type="entry name" value="Nucleoside_phosphorylase_d"/>
</dbReference>
<dbReference type="OrthoDB" id="1577640at2759"/>
<evidence type="ECO:0000313" key="3">
    <source>
        <dbReference type="EMBL" id="EPS45571.1"/>
    </source>
</evidence>
<dbReference type="OMA" id="CTHESIP"/>
<dbReference type="EMBL" id="AQGS01000013">
    <property type="protein sequence ID" value="EPS45571.1"/>
    <property type="molecule type" value="Genomic_DNA"/>
</dbReference>
<dbReference type="SUPFAM" id="SSF53167">
    <property type="entry name" value="Purine and uridine phosphorylases"/>
    <property type="match status" value="1"/>
</dbReference>
<dbReference type="Pfam" id="PF24476">
    <property type="entry name" value="DUF7580"/>
    <property type="match status" value="1"/>
</dbReference>
<feature type="domain" description="DUF7580" evidence="2">
    <location>
        <begin position="258"/>
        <end position="577"/>
    </location>
</feature>
<dbReference type="STRING" id="1284197.S8AX47"/>
<reference evidence="3 4" key="1">
    <citation type="journal article" date="2013" name="PLoS Genet.">
        <title>Genomic mechanisms accounting for the adaptation to parasitism in nematode-trapping fungi.</title>
        <authorList>
            <person name="Meerupati T."/>
            <person name="Andersson K.M."/>
            <person name="Friman E."/>
            <person name="Kumar D."/>
            <person name="Tunlid A."/>
            <person name="Ahren D."/>
        </authorList>
    </citation>
    <scope>NUCLEOTIDE SEQUENCE [LARGE SCALE GENOMIC DNA]</scope>
    <source>
        <strain evidence="3 4">CBS 200.50</strain>
    </source>
</reference>
<reference evidence="4" key="2">
    <citation type="submission" date="2013-04" db="EMBL/GenBank/DDBJ databases">
        <title>Genomic mechanisms accounting for the adaptation to parasitism in nematode-trapping fungi.</title>
        <authorList>
            <person name="Ahren D.G."/>
        </authorList>
    </citation>
    <scope>NUCLEOTIDE SEQUENCE [LARGE SCALE GENOMIC DNA]</scope>
    <source>
        <strain evidence="4">CBS 200.50</strain>
    </source>
</reference>
<dbReference type="PANTHER" id="PTHR46082">
    <property type="entry name" value="ATP/GTP-BINDING PROTEIN-RELATED"/>
    <property type="match status" value="1"/>
</dbReference>
<dbReference type="Pfam" id="PF01048">
    <property type="entry name" value="PNP_UDP_1"/>
    <property type="match status" value="1"/>
</dbReference>
<dbReference type="InterPro" id="IPR053137">
    <property type="entry name" value="NLR-like"/>
</dbReference>
<dbReference type="InterPro" id="IPR035994">
    <property type="entry name" value="Nucleoside_phosphorylase_sf"/>
</dbReference>
<dbReference type="GO" id="GO:0003824">
    <property type="term" value="F:catalytic activity"/>
    <property type="evidence" value="ECO:0007669"/>
    <property type="project" value="InterPro"/>
</dbReference>
<protein>
    <submittedName>
        <fullName evidence="3">Uncharacterized protein</fullName>
    </submittedName>
</protein>
<dbReference type="InterPro" id="IPR056002">
    <property type="entry name" value="DUF7580"/>
</dbReference>
<evidence type="ECO:0000259" key="2">
    <source>
        <dbReference type="Pfam" id="PF24476"/>
    </source>
</evidence>
<gene>
    <name evidence="3" type="ORF">H072_456</name>
</gene>
<evidence type="ECO:0000313" key="4">
    <source>
        <dbReference type="Proteomes" id="UP000015100"/>
    </source>
</evidence>